<evidence type="ECO:0000256" key="2">
    <source>
        <dbReference type="ARBA" id="ARBA00023027"/>
    </source>
</evidence>
<dbReference type="Gene3D" id="3.30.360.10">
    <property type="entry name" value="Dihydrodipicolinate Reductase, domain 2"/>
    <property type="match status" value="1"/>
</dbReference>
<reference evidence="6" key="1">
    <citation type="journal article" date="2014" name="Int. J. Syst. Evol. Microbiol.">
        <title>Complete genome sequence of Corynebacterium casei LMG S-19264T (=DSM 44701T), isolated from a smear-ripened cheese.</title>
        <authorList>
            <consortium name="US DOE Joint Genome Institute (JGI-PGF)"/>
            <person name="Walter F."/>
            <person name="Albersmeier A."/>
            <person name="Kalinowski J."/>
            <person name="Ruckert C."/>
        </authorList>
    </citation>
    <scope>NUCLEOTIDE SEQUENCE</scope>
    <source>
        <strain evidence="6">CGMCC 1.12785</strain>
    </source>
</reference>
<dbReference type="RefSeq" id="WP_188551300.1">
    <property type="nucleotide sequence ID" value="NZ_BMFY01000012.1"/>
</dbReference>
<feature type="domain" description="Gfo/Idh/MocA-like oxidoreductase N-terminal" evidence="4">
    <location>
        <begin position="6"/>
        <end position="127"/>
    </location>
</feature>
<dbReference type="InterPro" id="IPR023794">
    <property type="entry name" value="MI/DCI_dehydrogenase"/>
</dbReference>
<reference evidence="6" key="2">
    <citation type="submission" date="2020-09" db="EMBL/GenBank/DDBJ databases">
        <authorList>
            <person name="Sun Q."/>
            <person name="Zhou Y."/>
        </authorList>
    </citation>
    <scope>NUCLEOTIDE SEQUENCE</scope>
    <source>
        <strain evidence="6">CGMCC 1.12785</strain>
    </source>
</reference>
<dbReference type="SUPFAM" id="SSF55347">
    <property type="entry name" value="Glyceraldehyde-3-phosphate dehydrogenase-like, C-terminal domain"/>
    <property type="match status" value="1"/>
</dbReference>
<feature type="domain" description="GFO/IDH/MocA-like oxidoreductase" evidence="5">
    <location>
        <begin position="135"/>
        <end position="250"/>
    </location>
</feature>
<dbReference type="HAMAP" id="MF_01671">
    <property type="entry name" value="IolG"/>
    <property type="match status" value="1"/>
</dbReference>
<dbReference type="PANTHER" id="PTHR43593">
    <property type="match status" value="1"/>
</dbReference>
<evidence type="ECO:0000256" key="1">
    <source>
        <dbReference type="ARBA" id="ARBA00023002"/>
    </source>
</evidence>
<dbReference type="EMBL" id="BMFY01000012">
    <property type="protein sequence ID" value="GGA21523.1"/>
    <property type="molecule type" value="Genomic_DNA"/>
</dbReference>
<dbReference type="AlphaFoldDB" id="A0A8J2TZN2"/>
<comment type="function">
    <text evidence="3">Involved in the oxidation of myo-inositol (MI) to 2-keto-myo-inositol (2KMI or 2-inosose).</text>
</comment>
<evidence type="ECO:0000313" key="7">
    <source>
        <dbReference type="Proteomes" id="UP000616114"/>
    </source>
</evidence>
<keyword evidence="1 3" id="KW-0560">Oxidoreductase</keyword>
<dbReference type="InterPro" id="IPR000683">
    <property type="entry name" value="Gfo/Idh/MocA-like_OxRdtase_N"/>
</dbReference>
<proteinExistence type="inferred from homology"/>
<dbReference type="GO" id="GO:0050112">
    <property type="term" value="F:inositol 2-dehydrogenase (NAD+) activity"/>
    <property type="evidence" value="ECO:0007669"/>
    <property type="project" value="UniProtKB-UniRule"/>
</dbReference>
<keyword evidence="2 3" id="KW-0520">NAD</keyword>
<evidence type="ECO:0000256" key="3">
    <source>
        <dbReference type="HAMAP-Rule" id="MF_01671"/>
    </source>
</evidence>
<sequence>MTAAELRIGVIGAGAMGSDHIKRITRRISGARVSAVVEPDETRAQTAVQNAPGAQAFGRIEDALEAGAVDAVLIATPGFLHEAVLLPALEAKLPILCEKPLTPDPESSWRVLEAEQASGARRIQVGFMRRFDPEYRQLRELVSAGTAGELLMVRAAHRNASVPEQYQQDMLITDSVVHELDVLPWLAGAELRSLEVKLPRRNSLTPERLQEPILVLMELSNGVLVDLEMNVSVQFGYQVTTEAVFESGVARIGENAGLQLWQAGRTGTGVDADFTTRFATAYDEQVQRWVDAARAGLAGTGSFVDGPDAWDGYRVAVACQQGVKALHAPGTRVEVELPERPAFYR</sequence>
<evidence type="ECO:0000313" key="6">
    <source>
        <dbReference type="EMBL" id="GGA21523.1"/>
    </source>
</evidence>
<evidence type="ECO:0000259" key="5">
    <source>
        <dbReference type="Pfam" id="PF22725"/>
    </source>
</evidence>
<dbReference type="SUPFAM" id="SSF51735">
    <property type="entry name" value="NAD(P)-binding Rossmann-fold domains"/>
    <property type="match status" value="1"/>
</dbReference>
<dbReference type="Gene3D" id="3.40.50.720">
    <property type="entry name" value="NAD(P)-binding Rossmann-like Domain"/>
    <property type="match status" value="1"/>
</dbReference>
<accession>A0A8J2TZN2</accession>
<dbReference type="InterPro" id="IPR036291">
    <property type="entry name" value="NAD(P)-bd_dom_sf"/>
</dbReference>
<name>A0A8J2TZN2_9MICO</name>
<dbReference type="InterPro" id="IPR055170">
    <property type="entry name" value="GFO_IDH_MocA-like_dom"/>
</dbReference>
<dbReference type="Pfam" id="PF01408">
    <property type="entry name" value="GFO_IDH_MocA"/>
    <property type="match status" value="1"/>
</dbReference>
<dbReference type="GO" id="GO:0000166">
    <property type="term" value="F:nucleotide binding"/>
    <property type="evidence" value="ECO:0007669"/>
    <property type="project" value="InterPro"/>
</dbReference>
<organism evidence="6 7">
    <name type="scientific">Sediminivirga luteola</name>
    <dbReference type="NCBI Taxonomy" id="1774748"/>
    <lineage>
        <taxon>Bacteria</taxon>
        <taxon>Bacillati</taxon>
        <taxon>Actinomycetota</taxon>
        <taxon>Actinomycetes</taxon>
        <taxon>Micrococcales</taxon>
        <taxon>Brevibacteriaceae</taxon>
        <taxon>Sediminivirga</taxon>
    </lineage>
</organism>
<comment type="subunit">
    <text evidence="3">Homotetramer.</text>
</comment>
<comment type="catalytic activity">
    <reaction evidence="3">
        <text>myo-inositol + NAD(+) = scyllo-inosose + NADH + H(+)</text>
        <dbReference type="Rhea" id="RHEA:16949"/>
        <dbReference type="ChEBI" id="CHEBI:15378"/>
        <dbReference type="ChEBI" id="CHEBI:17268"/>
        <dbReference type="ChEBI" id="CHEBI:17811"/>
        <dbReference type="ChEBI" id="CHEBI:57540"/>
        <dbReference type="ChEBI" id="CHEBI:57945"/>
        <dbReference type="EC" id="1.1.1.18"/>
    </reaction>
</comment>
<dbReference type="PANTHER" id="PTHR43593:SF1">
    <property type="entry name" value="INOSITOL 2-DEHYDROGENASE"/>
    <property type="match status" value="1"/>
</dbReference>
<keyword evidence="7" id="KW-1185">Reference proteome</keyword>
<dbReference type="Proteomes" id="UP000616114">
    <property type="component" value="Unassembled WGS sequence"/>
</dbReference>
<dbReference type="EC" id="1.1.1.18" evidence="3"/>
<protein>
    <recommendedName>
        <fullName evidence="3">Inositol 2-dehydrogenase</fullName>
        <ecNumber evidence="3">1.1.1.18</ecNumber>
    </recommendedName>
    <alternativeName>
        <fullName evidence="3">Myo-inositol 2-dehydrogenase</fullName>
        <shortName evidence="3">MI 2-dehydrogenase</shortName>
    </alternativeName>
</protein>
<dbReference type="GO" id="GO:0019310">
    <property type="term" value="P:inositol catabolic process"/>
    <property type="evidence" value="ECO:0007669"/>
    <property type="project" value="UniProtKB-UniRule"/>
</dbReference>
<gene>
    <name evidence="3 6" type="primary">iolG</name>
    <name evidence="6" type="ORF">GCM10011333_25710</name>
</gene>
<comment type="similarity">
    <text evidence="3">Belongs to the Gfo/Idh/MocA family.</text>
</comment>
<comment type="caution">
    <text evidence="6">The sequence shown here is derived from an EMBL/GenBank/DDBJ whole genome shotgun (WGS) entry which is preliminary data.</text>
</comment>
<dbReference type="Pfam" id="PF22725">
    <property type="entry name" value="GFO_IDH_MocA_C3"/>
    <property type="match status" value="1"/>
</dbReference>
<evidence type="ECO:0000259" key="4">
    <source>
        <dbReference type="Pfam" id="PF01408"/>
    </source>
</evidence>
<dbReference type="InterPro" id="IPR050424">
    <property type="entry name" value="Gfo-Idh-MocA_inositol_DH"/>
</dbReference>